<dbReference type="Proteomes" id="UP000238949">
    <property type="component" value="Unassembled WGS sequence"/>
</dbReference>
<sequence length="156" mass="18013">MKKILYIVAFIGALNTLQFSIVKAQEHEHDAQTHKLELALNHGKRWTIDESLHIGMTSLKPEIEINLEAIHNNQFSTTQYQELARSLNDHLNFIFKNCKLEPQADAQLHILLAKIMRGVEQMKSAHNQKQGVVLIIQSLDEYPAYFEDSDWQPLTH</sequence>
<comment type="caution">
    <text evidence="1">The sequence shown here is derived from an EMBL/GenBank/DDBJ whole genome shotgun (WGS) entry which is preliminary data.</text>
</comment>
<dbReference type="AlphaFoldDB" id="A0A2S9VB49"/>
<protein>
    <recommendedName>
        <fullName evidence="3">DnrO protein</fullName>
    </recommendedName>
</protein>
<keyword evidence="2" id="KW-1185">Reference proteome</keyword>
<dbReference type="RefSeq" id="WP_105934533.1">
    <property type="nucleotide sequence ID" value="NZ_PVNP01000094.1"/>
</dbReference>
<evidence type="ECO:0000313" key="2">
    <source>
        <dbReference type="Proteomes" id="UP000238949"/>
    </source>
</evidence>
<proteinExistence type="predicted"/>
<dbReference type="EMBL" id="PVNP01000094">
    <property type="protein sequence ID" value="PRO73654.1"/>
    <property type="molecule type" value="Genomic_DNA"/>
</dbReference>
<reference evidence="2" key="1">
    <citation type="journal article" date="2020" name="Int. J. Syst. Evol. Microbiol.">
        <title>Alteromonas alba sp. nov., a marine bacterium isolated from the seawater of the West Pacific Ocean.</title>
        <authorList>
            <person name="Sun C."/>
            <person name="Wu Y.-H."/>
            <person name="Xamxidin M."/>
            <person name="Cheng H."/>
            <person name="Xu X.-W."/>
        </authorList>
    </citation>
    <scope>NUCLEOTIDE SEQUENCE [LARGE SCALE GENOMIC DNA]</scope>
    <source>
        <strain evidence="2">190</strain>
    </source>
</reference>
<dbReference type="OrthoDB" id="6933865at2"/>
<evidence type="ECO:0008006" key="3">
    <source>
        <dbReference type="Google" id="ProtNLM"/>
    </source>
</evidence>
<evidence type="ECO:0000313" key="1">
    <source>
        <dbReference type="EMBL" id="PRO73654.1"/>
    </source>
</evidence>
<accession>A0A2S9VB49</accession>
<gene>
    <name evidence="1" type="ORF">C6Y40_10345</name>
</gene>
<organism evidence="1 2">
    <name type="scientific">Alteromonas alba</name>
    <dbReference type="NCBI Taxonomy" id="2079529"/>
    <lineage>
        <taxon>Bacteria</taxon>
        <taxon>Pseudomonadati</taxon>
        <taxon>Pseudomonadota</taxon>
        <taxon>Gammaproteobacteria</taxon>
        <taxon>Alteromonadales</taxon>
        <taxon>Alteromonadaceae</taxon>
        <taxon>Alteromonas/Salinimonas group</taxon>
        <taxon>Alteromonas</taxon>
    </lineage>
</organism>
<name>A0A2S9VB49_9ALTE</name>